<feature type="coiled-coil region" evidence="1">
    <location>
        <begin position="41"/>
        <end position="75"/>
    </location>
</feature>
<dbReference type="EMBL" id="JAACJJ010000033">
    <property type="protein sequence ID" value="KAF5317507.1"/>
    <property type="molecule type" value="Genomic_DNA"/>
</dbReference>
<dbReference type="OrthoDB" id="3235454at2759"/>
<evidence type="ECO:0000256" key="2">
    <source>
        <dbReference type="SAM" id="MobiDB-lite"/>
    </source>
</evidence>
<gene>
    <name evidence="3" type="ORF">D9619_013135</name>
</gene>
<comment type="caution">
    <text evidence="3">The sequence shown here is derived from an EMBL/GenBank/DDBJ whole genome shotgun (WGS) entry which is preliminary data.</text>
</comment>
<keyword evidence="4" id="KW-1185">Reference proteome</keyword>
<evidence type="ECO:0000313" key="4">
    <source>
        <dbReference type="Proteomes" id="UP000567179"/>
    </source>
</evidence>
<sequence>MPSKRQAVKAESPEPELAGGDFSDEDFAEFLGESQHSSGSDELYQQQLRETLEKLQAAERAKKREQKEKKFLELADKQLKQGITTPAQDLRTTMKKIEQIYQKFLVDHAAVEDSIYKKLDRIAEEENKLKQLIQDRQQQDEEEIKKAGTMHIDGLSKMRTACLASEKIKDKLVMSPEKTEK</sequence>
<name>A0A8H5B6L3_9AGAR</name>
<keyword evidence="1" id="KW-0175">Coiled coil</keyword>
<evidence type="ECO:0000313" key="3">
    <source>
        <dbReference type="EMBL" id="KAF5317507.1"/>
    </source>
</evidence>
<protein>
    <submittedName>
        <fullName evidence="3">Uncharacterized protein</fullName>
    </submittedName>
</protein>
<dbReference type="AlphaFoldDB" id="A0A8H5B6L3"/>
<reference evidence="3 4" key="1">
    <citation type="journal article" date="2020" name="ISME J.">
        <title>Uncovering the hidden diversity of litter-decomposition mechanisms in mushroom-forming fungi.</title>
        <authorList>
            <person name="Floudas D."/>
            <person name="Bentzer J."/>
            <person name="Ahren D."/>
            <person name="Johansson T."/>
            <person name="Persson P."/>
            <person name="Tunlid A."/>
        </authorList>
    </citation>
    <scope>NUCLEOTIDE SEQUENCE [LARGE SCALE GENOMIC DNA]</scope>
    <source>
        <strain evidence="3 4">CBS 101986</strain>
    </source>
</reference>
<feature type="region of interest" description="Disordered" evidence="2">
    <location>
        <begin position="1"/>
        <end position="24"/>
    </location>
</feature>
<evidence type="ECO:0000256" key="1">
    <source>
        <dbReference type="SAM" id="Coils"/>
    </source>
</evidence>
<accession>A0A8H5B6L3</accession>
<dbReference type="Proteomes" id="UP000567179">
    <property type="component" value="Unassembled WGS sequence"/>
</dbReference>
<proteinExistence type="predicted"/>
<feature type="coiled-coil region" evidence="1">
    <location>
        <begin position="115"/>
        <end position="142"/>
    </location>
</feature>
<organism evidence="3 4">
    <name type="scientific">Psilocybe cf. subviscida</name>
    <dbReference type="NCBI Taxonomy" id="2480587"/>
    <lineage>
        <taxon>Eukaryota</taxon>
        <taxon>Fungi</taxon>
        <taxon>Dikarya</taxon>
        <taxon>Basidiomycota</taxon>
        <taxon>Agaricomycotina</taxon>
        <taxon>Agaricomycetes</taxon>
        <taxon>Agaricomycetidae</taxon>
        <taxon>Agaricales</taxon>
        <taxon>Agaricineae</taxon>
        <taxon>Strophariaceae</taxon>
        <taxon>Psilocybe</taxon>
    </lineage>
</organism>